<dbReference type="Proteomes" id="UP000215127">
    <property type="component" value="Chromosome 10"/>
</dbReference>
<evidence type="ECO:0000259" key="3">
    <source>
        <dbReference type="SMART" id="SM00484"/>
    </source>
</evidence>
<dbReference type="PANTHER" id="PTHR11081">
    <property type="entry name" value="FLAP ENDONUCLEASE FAMILY MEMBER"/>
    <property type="match status" value="1"/>
</dbReference>
<accession>A0A1X7S4F0</accession>
<evidence type="ECO:0000256" key="1">
    <source>
        <dbReference type="ARBA" id="ARBA00022845"/>
    </source>
</evidence>
<dbReference type="SUPFAM" id="SSF88723">
    <property type="entry name" value="PIN domain-like"/>
    <property type="match status" value="1"/>
</dbReference>
<dbReference type="InterPro" id="IPR006086">
    <property type="entry name" value="XPG-I_dom"/>
</dbReference>
<dbReference type="CDD" id="cd09858">
    <property type="entry name" value="PIN_MKT1"/>
    <property type="match status" value="1"/>
</dbReference>
<dbReference type="InterPro" id="IPR006084">
    <property type="entry name" value="XPG/Rad2"/>
</dbReference>
<keyword evidence="5" id="KW-1185">Reference proteome</keyword>
<dbReference type="Pfam" id="PF12246">
    <property type="entry name" value="MKT1_C"/>
    <property type="match status" value="1"/>
</dbReference>
<dbReference type="EMBL" id="LT853701">
    <property type="protein sequence ID" value="SMQ54515.1"/>
    <property type="molecule type" value="Genomic_DNA"/>
</dbReference>
<dbReference type="Pfam" id="PF00867">
    <property type="entry name" value="XPG_I"/>
    <property type="match status" value="1"/>
</dbReference>
<dbReference type="STRING" id="1276538.A0A1X7S4F0"/>
<dbReference type="Pfam" id="PF12247">
    <property type="entry name" value="MKT1_N"/>
    <property type="match status" value="1"/>
</dbReference>
<dbReference type="InterPro" id="IPR022040">
    <property type="entry name" value="MKT1_N"/>
</dbReference>
<organism evidence="4 5">
    <name type="scientific">Zymoseptoria tritici (strain ST99CH_3D7)</name>
    <dbReference type="NCBI Taxonomy" id="1276538"/>
    <lineage>
        <taxon>Eukaryota</taxon>
        <taxon>Fungi</taxon>
        <taxon>Dikarya</taxon>
        <taxon>Ascomycota</taxon>
        <taxon>Pezizomycotina</taxon>
        <taxon>Dothideomycetes</taxon>
        <taxon>Dothideomycetidae</taxon>
        <taxon>Mycosphaerellales</taxon>
        <taxon>Mycosphaerellaceae</taxon>
        <taxon>Zymoseptoria</taxon>
    </lineage>
</organism>
<evidence type="ECO:0000313" key="5">
    <source>
        <dbReference type="Proteomes" id="UP000215127"/>
    </source>
</evidence>
<dbReference type="GO" id="GO:0006974">
    <property type="term" value="P:DNA damage response"/>
    <property type="evidence" value="ECO:0007669"/>
    <property type="project" value="UniProtKB-ARBA"/>
</dbReference>
<dbReference type="Gene3D" id="3.40.50.1010">
    <property type="entry name" value="5'-nuclease"/>
    <property type="match status" value="1"/>
</dbReference>
<evidence type="ECO:0000313" key="4">
    <source>
        <dbReference type="EMBL" id="SMQ54515.1"/>
    </source>
</evidence>
<comment type="similarity">
    <text evidence="2">Belongs to the XPG/RAD2 endonuclease family.</text>
</comment>
<protein>
    <recommendedName>
        <fullName evidence="3">XPG-I domain-containing protein</fullName>
    </recommendedName>
</protein>
<dbReference type="InterPro" id="IPR022039">
    <property type="entry name" value="MKT1_C"/>
</dbReference>
<gene>
    <name evidence="4" type="ORF">ZT3D7_G9670</name>
</gene>
<dbReference type="InterPro" id="IPR029060">
    <property type="entry name" value="PIN-like_dom_sf"/>
</dbReference>
<proteinExistence type="inferred from homology"/>
<name>A0A1X7S4F0_ZYMT9</name>
<keyword evidence="1" id="KW-0810">Translation regulation</keyword>
<feature type="domain" description="XPG-I" evidence="3">
    <location>
        <begin position="148"/>
        <end position="216"/>
    </location>
</feature>
<dbReference type="GO" id="GO:0004518">
    <property type="term" value="F:nuclease activity"/>
    <property type="evidence" value="ECO:0007669"/>
    <property type="project" value="InterPro"/>
</dbReference>
<dbReference type="GO" id="GO:0003730">
    <property type="term" value="F:mRNA 3'-UTR binding"/>
    <property type="evidence" value="ECO:0007669"/>
    <property type="project" value="TreeGrafter"/>
</dbReference>
<sequence length="742" mass="82718">MSAESLAFKEWARAEGLVLSGDVAEFDGATIGFDAEDYLNSLLNNVSTREPLLPALGGLPFALQQHVDSDLSSLEDAGIKAIFMFNGLDIACHDRKSIMRESQKATKTLNEAWSVYDQGRGDDAVVAFGRACTYRTSHILRYLFHYLHKKGVHVQVAPYNAAAQLVYLDQEGYISACYGSASCLVFGADKVVTHFDWDTKKASWIELSQVLSKLMFKQHQFVDLCLLSGSSILATMPEIDIDAPIPKIVAARTVLNRANQDGHLACLQSKDEEYLALFRKAKFAVKHMVVLHENGEIKQLDFENAPSDTHEFINTRLPEELMAYHAHGLIGSRILNWRTRQEILETPPLDGGTSKAYQDLVQDKLRPLRARSLTVLTNRLHRYFHKQDVNLVCWFNESNKKALGIKDPSQDTITKDAESWHVRDSLANQSAEAKSIKLNQSPIQYAIAVLSDDALAKKTVTPRKEGEHSVISKPSELLSNTMWRFLQDRGYINSNHTLSAWGKALKAAFDHTSSDKYLGATNPPNEAEESIFVAFELLRLDLLNAKQFPIPPYSGAPLRGTEADKAHTLLISRIACLGTFEHEQIGYTGPLSRNLLAFQQLAAAVRDSLRDLAEVHACNMMLSGSAVRIRDTADYTDVGGRLPFGKEPDIGLALVVKSHLDELSNTPDRRSDIKRWFNHAHNIDADLQKAWKLWDAINAGIQAADSAIVNSETKNLFQNTDAWLQKKRQEAESPIPVQNGES</sequence>
<dbReference type="PANTHER" id="PTHR11081:SF32">
    <property type="entry name" value="POST-TRANSCRIPTIONAL REGULATOR MKT1"/>
    <property type="match status" value="1"/>
</dbReference>
<evidence type="ECO:0000256" key="2">
    <source>
        <dbReference type="ARBA" id="ARBA00024023"/>
    </source>
</evidence>
<dbReference type="GO" id="GO:0006417">
    <property type="term" value="P:regulation of translation"/>
    <property type="evidence" value="ECO:0007669"/>
    <property type="project" value="UniProtKB-KW"/>
</dbReference>
<reference evidence="4 5" key="1">
    <citation type="submission" date="2016-06" db="EMBL/GenBank/DDBJ databases">
        <authorList>
            <person name="Kjaerup R.B."/>
            <person name="Dalgaard T.S."/>
            <person name="Juul-Madsen H.R."/>
        </authorList>
    </citation>
    <scope>NUCLEOTIDE SEQUENCE [LARGE SCALE GENOMIC DNA]</scope>
</reference>
<dbReference type="SMART" id="SM00484">
    <property type="entry name" value="XPGI"/>
    <property type="match status" value="1"/>
</dbReference>
<dbReference type="AlphaFoldDB" id="A0A1X7S4F0"/>